<evidence type="ECO:0000313" key="8">
    <source>
        <dbReference type="Proteomes" id="UP000242818"/>
    </source>
</evidence>
<feature type="transmembrane region" description="Helical" evidence="6">
    <location>
        <begin position="187"/>
        <end position="211"/>
    </location>
</feature>
<feature type="transmembrane region" description="Helical" evidence="6">
    <location>
        <begin position="52"/>
        <end position="71"/>
    </location>
</feature>
<evidence type="ECO:0000256" key="3">
    <source>
        <dbReference type="ARBA" id="ARBA00022692"/>
    </source>
</evidence>
<evidence type="ECO:0000256" key="1">
    <source>
        <dbReference type="ARBA" id="ARBA00004141"/>
    </source>
</evidence>
<feature type="transmembrane region" description="Helical" evidence="6">
    <location>
        <begin position="157"/>
        <end position="175"/>
    </location>
</feature>
<accession>A0A1C4AQ06</accession>
<dbReference type="InterPro" id="IPR005496">
    <property type="entry name" value="Integral_membrane_TerC"/>
</dbReference>
<dbReference type="Pfam" id="PF03741">
    <property type="entry name" value="TerC"/>
    <property type="match status" value="1"/>
</dbReference>
<name>A0A1C4AQ06_9BACT</name>
<evidence type="ECO:0000256" key="2">
    <source>
        <dbReference type="ARBA" id="ARBA00007511"/>
    </source>
</evidence>
<dbReference type="Proteomes" id="UP000242818">
    <property type="component" value="Unassembled WGS sequence"/>
</dbReference>
<reference evidence="7 8" key="1">
    <citation type="submission" date="2016-08" db="EMBL/GenBank/DDBJ databases">
        <authorList>
            <person name="Seilhamer J.J."/>
        </authorList>
    </citation>
    <scope>NUCLEOTIDE SEQUENCE [LARGE SCALE GENOMIC DNA]</scope>
    <source>
        <strain evidence="7 8">A37T2</strain>
    </source>
</reference>
<evidence type="ECO:0000313" key="7">
    <source>
        <dbReference type="EMBL" id="SCB96685.1"/>
    </source>
</evidence>
<gene>
    <name evidence="7" type="ORF">GA0116948_102233</name>
</gene>
<dbReference type="GO" id="GO:0016020">
    <property type="term" value="C:membrane"/>
    <property type="evidence" value="ECO:0007669"/>
    <property type="project" value="UniProtKB-SubCell"/>
</dbReference>
<dbReference type="STRING" id="1335309.GA0116948_102233"/>
<dbReference type="RefSeq" id="WP_089709364.1">
    <property type="nucleotide sequence ID" value="NZ_FMAR01000002.1"/>
</dbReference>
<dbReference type="EMBL" id="FMAR01000002">
    <property type="protein sequence ID" value="SCB96685.1"/>
    <property type="molecule type" value="Genomic_DNA"/>
</dbReference>
<dbReference type="PANTHER" id="PTHR30238">
    <property type="entry name" value="MEMBRANE BOUND PREDICTED REDOX MODULATOR"/>
    <property type="match status" value="1"/>
</dbReference>
<keyword evidence="5 6" id="KW-0472">Membrane</keyword>
<feature type="transmembrane region" description="Helical" evidence="6">
    <location>
        <begin position="247"/>
        <end position="269"/>
    </location>
</feature>
<dbReference type="InterPro" id="IPR022493">
    <property type="entry name" value="CHP03716_TM_YkoY"/>
</dbReference>
<keyword evidence="4 6" id="KW-1133">Transmembrane helix</keyword>
<dbReference type="PANTHER" id="PTHR30238:SF4">
    <property type="entry name" value="SLL1022 PROTEIN"/>
    <property type="match status" value="1"/>
</dbReference>
<protein>
    <submittedName>
        <fullName evidence="7">Integral membrane protein, YkoY family</fullName>
    </submittedName>
</protein>
<comment type="similarity">
    <text evidence="2">Belongs to the TerC family.</text>
</comment>
<sequence length="280" mass="31127">MYELLKQILDNPLPSLAIVGNLILIESLLSVDNAAVLATMVMDLPGEERKRALRYGILGAYVFRGLALVFASFLLGFWWLKPLGGLYLLYLVYKWWKDKHADNDGADETLDKKQNWLYRSTVGALGNFWATVALVELMDMAFSIDNVFAAVAFSKNILLILTGVFIGILAMRFVAQGFVKLMEKYTFLETCAFIVIAILGIKLGLSVYTHFYPCAGFSIFMEGHDACLEASGGVPPEGHHETVYGDVITTILTLAIFFVPIITSTLFNFPKKHTVSSTEE</sequence>
<dbReference type="NCBIfam" id="TIGR03716">
    <property type="entry name" value="R_switched_YkoY"/>
    <property type="match status" value="1"/>
</dbReference>
<evidence type="ECO:0000256" key="6">
    <source>
        <dbReference type="SAM" id="Phobius"/>
    </source>
</evidence>
<dbReference type="AlphaFoldDB" id="A0A1C4AQ06"/>
<comment type="subcellular location">
    <subcellularLocation>
        <location evidence="1">Membrane</location>
        <topology evidence="1">Multi-pass membrane protein</topology>
    </subcellularLocation>
</comment>
<evidence type="ECO:0000256" key="5">
    <source>
        <dbReference type="ARBA" id="ARBA00023136"/>
    </source>
</evidence>
<proteinExistence type="inferred from homology"/>
<evidence type="ECO:0000256" key="4">
    <source>
        <dbReference type="ARBA" id="ARBA00022989"/>
    </source>
</evidence>
<keyword evidence="8" id="KW-1185">Reference proteome</keyword>
<keyword evidence="3 6" id="KW-0812">Transmembrane</keyword>
<dbReference type="OrthoDB" id="9806211at2"/>
<organism evidence="7 8">
    <name type="scientific">Chitinophaga costaii</name>
    <dbReference type="NCBI Taxonomy" id="1335309"/>
    <lineage>
        <taxon>Bacteria</taxon>
        <taxon>Pseudomonadati</taxon>
        <taxon>Bacteroidota</taxon>
        <taxon>Chitinophagia</taxon>
        <taxon>Chitinophagales</taxon>
        <taxon>Chitinophagaceae</taxon>
        <taxon>Chitinophaga</taxon>
    </lineage>
</organism>
<feature type="transmembrane region" description="Helical" evidence="6">
    <location>
        <begin position="12"/>
        <end position="31"/>
    </location>
</feature>